<dbReference type="SUPFAM" id="SSF53822">
    <property type="entry name" value="Periplasmic binding protein-like I"/>
    <property type="match status" value="1"/>
</dbReference>
<dbReference type="Pfam" id="PF13433">
    <property type="entry name" value="Peripla_BP_5"/>
    <property type="match status" value="1"/>
</dbReference>
<evidence type="ECO:0000313" key="2">
    <source>
        <dbReference type="Proteomes" id="UP000254765"/>
    </source>
</evidence>
<proteinExistence type="predicted"/>
<dbReference type="GO" id="GO:0018675">
    <property type="term" value="F:(S)-limonene 6-monooxygenase activity"/>
    <property type="evidence" value="ECO:0007669"/>
    <property type="project" value="UniProtKB-EC"/>
</dbReference>
<protein>
    <submittedName>
        <fullName evidence="1">(S)-limonene 6-monooxygenase</fullName>
        <ecNumber evidence="1">1.14.14.51</ecNumber>
    </submittedName>
</protein>
<dbReference type="Gene3D" id="3.40.50.2300">
    <property type="match status" value="2"/>
</dbReference>
<dbReference type="EC" id="1.14.14.51" evidence="1"/>
<reference evidence="1 2" key="1">
    <citation type="submission" date="2018-06" db="EMBL/GenBank/DDBJ databases">
        <authorList>
            <consortium name="Pathogen Informatics"/>
            <person name="Doyle S."/>
        </authorList>
    </citation>
    <scope>NUCLEOTIDE SEQUENCE [LARGE SCALE GENOMIC DNA]</scope>
    <source>
        <strain evidence="1 2">NCTC10211</strain>
    </source>
</reference>
<dbReference type="Proteomes" id="UP000254765">
    <property type="component" value="Unassembled WGS sequence"/>
</dbReference>
<keyword evidence="1" id="KW-0503">Monooxygenase</keyword>
<accession>A0A380AFD2</accession>
<dbReference type="EMBL" id="UGYK01000002">
    <property type="protein sequence ID" value="SUI80026.1"/>
    <property type="molecule type" value="Genomic_DNA"/>
</dbReference>
<dbReference type="PANTHER" id="PTHR47628">
    <property type="match status" value="1"/>
</dbReference>
<dbReference type="InterPro" id="IPR028082">
    <property type="entry name" value="Peripla_BP_I"/>
</dbReference>
<sequence>MAGQTFAAPSGFTLTMDKTNHHLHKPVMIGEIEGNGQFNVVWQTEAPVRAQPWSPYIAGNDKKTGLPGERRQVTSLSAGAARRAPAQQKRQLMQSPFLSFLRVGLWLLCAWPLLAQAGPADEFAAANRAQQAKLLQAWAAEPDAARLPLLQGLQQETVAIDGAKRAFIRQGDRYLPLEGEAAPVGEPKKVWLNNRLRILIANALSAQRLVSADAAVRLQAATALQREAQGEQLPLLTRRLAQEKDPQVRDALSIALANLQLTDASPQVRFNAVQLLGESGEPETRARLQALTDAANEPDAAVRAEAQRSLQRVQHRLMIGDLLGQAFSGLSLGSILLLARSAWRSPTACSASSIWRTAKC</sequence>
<dbReference type="Pfam" id="PF13646">
    <property type="entry name" value="HEAT_2"/>
    <property type="match status" value="1"/>
</dbReference>
<dbReference type="InterPro" id="IPR011989">
    <property type="entry name" value="ARM-like"/>
</dbReference>
<dbReference type="AlphaFoldDB" id="A0A380AFD2"/>
<dbReference type="Gene3D" id="1.25.10.10">
    <property type="entry name" value="Leucine-rich Repeat Variant"/>
    <property type="match status" value="1"/>
</dbReference>
<keyword evidence="1" id="KW-0560">Oxidoreductase</keyword>
<dbReference type="SUPFAM" id="SSF48371">
    <property type="entry name" value="ARM repeat"/>
    <property type="match status" value="1"/>
</dbReference>
<name>A0A380AFD2_SERMA</name>
<gene>
    <name evidence="1" type="ORF">NCTC10211_05100</name>
</gene>
<dbReference type="InterPro" id="IPR016024">
    <property type="entry name" value="ARM-type_fold"/>
</dbReference>
<evidence type="ECO:0000313" key="1">
    <source>
        <dbReference type="EMBL" id="SUI80026.1"/>
    </source>
</evidence>
<dbReference type="PANTHER" id="PTHR47628:SF1">
    <property type="entry name" value="ALIPHATIC AMIDASE EXPRESSION-REGULATING PROTEIN"/>
    <property type="match status" value="1"/>
</dbReference>
<organism evidence="1 2">
    <name type="scientific">Serratia marcescens</name>
    <dbReference type="NCBI Taxonomy" id="615"/>
    <lineage>
        <taxon>Bacteria</taxon>
        <taxon>Pseudomonadati</taxon>
        <taxon>Pseudomonadota</taxon>
        <taxon>Gammaproteobacteria</taxon>
        <taxon>Enterobacterales</taxon>
        <taxon>Yersiniaceae</taxon>
        <taxon>Serratia</taxon>
    </lineage>
</organism>